<dbReference type="Gene3D" id="1.10.3730.10">
    <property type="entry name" value="ProC C-terminal domain-like"/>
    <property type="match status" value="1"/>
</dbReference>
<comment type="catalytic activity">
    <reaction evidence="4">
        <text>L-proline + NADP(+) = (S)-1-pyrroline-5-carboxylate + NADPH + 2 H(+)</text>
        <dbReference type="Rhea" id="RHEA:14109"/>
        <dbReference type="ChEBI" id="CHEBI:15378"/>
        <dbReference type="ChEBI" id="CHEBI:17388"/>
        <dbReference type="ChEBI" id="CHEBI:57783"/>
        <dbReference type="ChEBI" id="CHEBI:58349"/>
        <dbReference type="ChEBI" id="CHEBI:60039"/>
        <dbReference type="EC" id="1.5.1.2"/>
    </reaction>
</comment>
<dbReference type="EMBL" id="LQZT01000012">
    <property type="protein sequence ID" value="OCW57658.1"/>
    <property type="molecule type" value="Genomic_DNA"/>
</dbReference>
<sequence>MAQIARPTGIIGGSGMLGRAIAQALIDRGAVSAADLWICNRSGSRAGLEQFTEVTVTTDVAELAAACEIVVLCLPPAALPGLSLSMPDRLVISVMAGVTTDRLEEATGSGRIVRAMTSPAAAIGLAYSPWVATSAVNADDRACVTALFEACGQTDEVGEEAQIDTFTALTGPVPGFVALYAQAMIDYATGAGIAPAIAERAVRQLFFASGAMLAHGADTPADHVEQMIAYAGTTAAGLEEMRRLEIPERIAKGLDAAVRQAREPV</sequence>
<keyword evidence="4" id="KW-0641">Proline biosynthesis</keyword>
<dbReference type="AlphaFoldDB" id="A0A1C1YVU6"/>
<dbReference type="Pfam" id="PF03807">
    <property type="entry name" value="F420_oxidored"/>
    <property type="match status" value="1"/>
</dbReference>
<dbReference type="InterPro" id="IPR036291">
    <property type="entry name" value="NAD(P)-bd_dom_sf"/>
</dbReference>
<keyword evidence="2 4" id="KW-0521">NADP</keyword>
<dbReference type="InterPro" id="IPR029036">
    <property type="entry name" value="P5CR_dimer"/>
</dbReference>
<keyword evidence="3 4" id="KW-0560">Oxidoreductase</keyword>
<dbReference type="Gene3D" id="3.40.50.720">
    <property type="entry name" value="NAD(P)-binding Rossmann-like Domain"/>
    <property type="match status" value="1"/>
</dbReference>
<keyword evidence="4" id="KW-0028">Amino-acid biosynthesis</keyword>
<dbReference type="Pfam" id="PF14748">
    <property type="entry name" value="P5CR_dimer"/>
    <property type="match status" value="1"/>
</dbReference>
<keyword evidence="8" id="KW-1185">Reference proteome</keyword>
<comment type="caution">
    <text evidence="7">The sequence shown here is derived from an EMBL/GenBank/DDBJ whole genome shotgun (WGS) entry which is preliminary data.</text>
</comment>
<dbReference type="InterPro" id="IPR000304">
    <property type="entry name" value="Pyrroline-COOH_reductase"/>
</dbReference>
<dbReference type="Proteomes" id="UP000094795">
    <property type="component" value="Unassembled WGS sequence"/>
</dbReference>
<comment type="pathway">
    <text evidence="4">Amino-acid biosynthesis; L-proline biosynthesis; L-proline from L-glutamate 5-semialdehyde: step 1/1.</text>
</comment>
<reference evidence="7 8" key="1">
    <citation type="submission" date="2015-12" db="EMBL/GenBank/DDBJ databases">
        <authorList>
            <person name="Shamseldin A."/>
            <person name="Moawad H."/>
            <person name="Abd El-Rahim W.M."/>
            <person name="Sadowsky M.J."/>
        </authorList>
    </citation>
    <scope>NUCLEOTIDE SEQUENCE [LARGE SCALE GENOMIC DNA]</scope>
    <source>
        <strain evidence="7 8">JC234</strain>
    </source>
</reference>
<evidence type="ECO:0000256" key="1">
    <source>
        <dbReference type="ARBA" id="ARBA00005525"/>
    </source>
</evidence>
<evidence type="ECO:0000256" key="2">
    <source>
        <dbReference type="ARBA" id="ARBA00022857"/>
    </source>
</evidence>
<dbReference type="RefSeq" id="WP_066177782.1">
    <property type="nucleotide sequence ID" value="NZ_LQZT01000012.1"/>
</dbReference>
<dbReference type="OrthoDB" id="8418678at2"/>
<evidence type="ECO:0000256" key="4">
    <source>
        <dbReference type="HAMAP-Rule" id="MF_01925"/>
    </source>
</evidence>
<dbReference type="InterPro" id="IPR028939">
    <property type="entry name" value="P5C_Rdtase_cat_N"/>
</dbReference>
<dbReference type="HAMAP" id="MF_01925">
    <property type="entry name" value="P5C_reductase"/>
    <property type="match status" value="1"/>
</dbReference>
<dbReference type="InterPro" id="IPR008927">
    <property type="entry name" value="6-PGluconate_DH-like_C_sf"/>
</dbReference>
<dbReference type="STRING" id="1480615.AWJ14_02245"/>
<evidence type="ECO:0000313" key="7">
    <source>
        <dbReference type="EMBL" id="OCW57658.1"/>
    </source>
</evidence>
<comment type="catalytic activity">
    <reaction evidence="4">
        <text>L-proline + NAD(+) = (S)-1-pyrroline-5-carboxylate + NADH + 2 H(+)</text>
        <dbReference type="Rhea" id="RHEA:14105"/>
        <dbReference type="ChEBI" id="CHEBI:15378"/>
        <dbReference type="ChEBI" id="CHEBI:17388"/>
        <dbReference type="ChEBI" id="CHEBI:57540"/>
        <dbReference type="ChEBI" id="CHEBI:57945"/>
        <dbReference type="ChEBI" id="CHEBI:60039"/>
        <dbReference type="EC" id="1.5.1.2"/>
    </reaction>
</comment>
<evidence type="ECO:0000259" key="6">
    <source>
        <dbReference type="Pfam" id="PF14748"/>
    </source>
</evidence>
<dbReference type="GO" id="GO:0004735">
    <property type="term" value="F:pyrroline-5-carboxylate reductase activity"/>
    <property type="evidence" value="ECO:0007669"/>
    <property type="project" value="UniProtKB-UniRule"/>
</dbReference>
<proteinExistence type="inferred from homology"/>
<dbReference type="GO" id="GO:0005737">
    <property type="term" value="C:cytoplasm"/>
    <property type="evidence" value="ECO:0007669"/>
    <property type="project" value="UniProtKB-SubCell"/>
</dbReference>
<name>A0A1C1YVU6_9HYPH</name>
<protein>
    <recommendedName>
        <fullName evidence="4">Pyrroline-5-carboxylate reductase</fullName>
        <shortName evidence="4">P5C reductase</shortName>
        <shortName evidence="4">P5CR</shortName>
        <ecNumber evidence="4">1.5.1.2</ecNumber>
    </recommendedName>
    <alternativeName>
        <fullName evidence="4">PCA reductase</fullName>
    </alternativeName>
</protein>
<comment type="similarity">
    <text evidence="1 4">Belongs to the pyrroline-5-carboxylate reductase family.</text>
</comment>
<evidence type="ECO:0000256" key="3">
    <source>
        <dbReference type="ARBA" id="ARBA00023002"/>
    </source>
</evidence>
<dbReference type="PIRSF" id="PIRSF000193">
    <property type="entry name" value="Pyrrol-5-carb_rd"/>
    <property type="match status" value="1"/>
</dbReference>
<dbReference type="SUPFAM" id="SSF51735">
    <property type="entry name" value="NAD(P)-binding Rossmann-fold domains"/>
    <property type="match status" value="1"/>
</dbReference>
<dbReference type="SUPFAM" id="SSF48179">
    <property type="entry name" value="6-phosphogluconate dehydrogenase C-terminal domain-like"/>
    <property type="match status" value="1"/>
</dbReference>
<comment type="subcellular location">
    <subcellularLocation>
        <location evidence="4">Cytoplasm</location>
    </subcellularLocation>
</comment>
<feature type="domain" description="Pyrroline-5-carboxylate reductase dimerisation" evidence="6">
    <location>
        <begin position="160"/>
        <end position="263"/>
    </location>
</feature>
<accession>A0A1C1YVU6</accession>
<dbReference type="PANTHER" id="PTHR11645:SF0">
    <property type="entry name" value="PYRROLINE-5-CARBOXYLATE REDUCTASE 3"/>
    <property type="match status" value="1"/>
</dbReference>
<dbReference type="PANTHER" id="PTHR11645">
    <property type="entry name" value="PYRROLINE-5-CARBOXYLATE REDUCTASE"/>
    <property type="match status" value="1"/>
</dbReference>
<dbReference type="UniPathway" id="UPA00098">
    <property type="reaction ID" value="UER00361"/>
</dbReference>
<dbReference type="GO" id="GO:0055129">
    <property type="term" value="P:L-proline biosynthetic process"/>
    <property type="evidence" value="ECO:0007669"/>
    <property type="project" value="UniProtKB-UniRule"/>
</dbReference>
<evidence type="ECO:0000259" key="5">
    <source>
        <dbReference type="Pfam" id="PF03807"/>
    </source>
</evidence>
<dbReference type="EC" id="1.5.1.2" evidence="4"/>
<gene>
    <name evidence="4" type="primary">proC</name>
    <name evidence="7" type="ORF">AWJ14_02245</name>
</gene>
<comment type="function">
    <text evidence="4">Catalyzes the reduction of 1-pyrroline-5-carboxylate (PCA) to L-proline.</text>
</comment>
<feature type="domain" description="Pyrroline-5-carboxylate reductase catalytic N-terminal" evidence="5">
    <location>
        <begin position="9"/>
        <end position="97"/>
    </location>
</feature>
<evidence type="ECO:0000313" key="8">
    <source>
        <dbReference type="Proteomes" id="UP000094795"/>
    </source>
</evidence>
<keyword evidence="4" id="KW-0963">Cytoplasm</keyword>
<organism evidence="7 8">
    <name type="scientific">Hoeflea olei</name>
    <dbReference type="NCBI Taxonomy" id="1480615"/>
    <lineage>
        <taxon>Bacteria</taxon>
        <taxon>Pseudomonadati</taxon>
        <taxon>Pseudomonadota</taxon>
        <taxon>Alphaproteobacteria</taxon>
        <taxon>Hyphomicrobiales</taxon>
        <taxon>Rhizobiaceae</taxon>
        <taxon>Hoeflea</taxon>
    </lineage>
</organism>